<dbReference type="EMBL" id="JACZDF010000002">
    <property type="protein sequence ID" value="MBD9698964.1"/>
    <property type="molecule type" value="Genomic_DNA"/>
</dbReference>
<proteinExistence type="predicted"/>
<evidence type="ECO:0000313" key="4">
    <source>
        <dbReference type="EMBL" id="MBD9698964.1"/>
    </source>
</evidence>
<reference evidence="4 5" key="1">
    <citation type="submission" date="2020-09" db="EMBL/GenBank/DDBJ databases">
        <title>Flavimobilis rhizosphaerae sp. nov., isolated from rhizosphere soil of Spartina alterniflora.</title>
        <authorList>
            <person name="Hanqin C."/>
        </authorList>
    </citation>
    <scope>NUCLEOTIDE SEQUENCE [LARGE SCALE GENOMIC DNA]</scope>
    <source>
        <strain evidence="4 5">GY 10621</strain>
    </source>
</reference>
<dbReference type="InterPro" id="IPR018910">
    <property type="entry name" value="LpqB_C"/>
</dbReference>
<dbReference type="PROSITE" id="PS51257">
    <property type="entry name" value="PROKAR_LIPOPROTEIN"/>
    <property type="match status" value="1"/>
</dbReference>
<name>A0ABR9DPT6_9MICO</name>
<dbReference type="InterPro" id="IPR059026">
    <property type="entry name" value="LpqB_N"/>
</dbReference>
<evidence type="ECO:0000256" key="1">
    <source>
        <dbReference type="SAM" id="MobiDB-lite"/>
    </source>
</evidence>
<organism evidence="4 5">
    <name type="scientific">Flavimobilis rhizosphaerae</name>
    <dbReference type="NCBI Taxonomy" id="2775421"/>
    <lineage>
        <taxon>Bacteria</taxon>
        <taxon>Bacillati</taxon>
        <taxon>Actinomycetota</taxon>
        <taxon>Actinomycetes</taxon>
        <taxon>Micrococcales</taxon>
        <taxon>Jonesiaceae</taxon>
        <taxon>Flavimobilis</taxon>
    </lineage>
</organism>
<comment type="caution">
    <text evidence="4">The sequence shown here is derived from an EMBL/GenBank/DDBJ whole genome shotgun (WGS) entry which is preliminary data.</text>
</comment>
<dbReference type="RefSeq" id="WP_192278648.1">
    <property type="nucleotide sequence ID" value="NZ_JACZDF010000002.1"/>
</dbReference>
<sequence length="622" mass="63299">MTASRGQRARTAVVAALAAAALAGCVSLPTAGPVARGAADTVDGQDPIYLIIDGPVAGASPEQIVRGFVTAQAAGAVDRFETARTFLTPAAVDAWDPRTGITVYAGDLAFDDPREVPSPNTAEGQDDGGATDDPSRTSGAPTGEGTGSGTQGVTEAPSPVPTFDVATATRLALTGHARVSASVDGAGRLTEADPEAVQDVQVELERTAEGEWRIAAVPDGLLVSQPNFRAAYEATSVYFATTDLAFLVPEVRWFPRENHASYAISSLLAGPSTLLRDVVVSGAPPGTTLSVEGVRPDETGRVTVDLSQQVLAADERQRSLLAAQIDATLRPLGVAGVDLRVGGVSLTGASPLQLERDLSPGGPPVGLRAEDSVLVRLEGRELAPVEGVAPLEGVDVTGLASSADGTVLVAREGTSRILRLATDGAPPTPLVEGKNLVVPSVDRTGRVWTADSGHGPALMVLTPGADEPLLFEAPWLEDTSVVALRVARDGARVAVVVGAPGAARVFVAGVVRAEDGTPTGLTTPVSGGASLTTVTDVDWVDESTLVVLGAPPGGAHLAAHVVPVGGTSEAMSTVEGAVALTAGRGRRAVYVETSDGEVFGRGATGTNWTPVVAGVRRLTYPG</sequence>
<protein>
    <recommendedName>
        <fullName evidence="3">GerMN domain-containing protein</fullName>
    </recommendedName>
</protein>
<feature type="signal peptide" evidence="2">
    <location>
        <begin position="1"/>
        <end position="31"/>
    </location>
</feature>
<dbReference type="Proteomes" id="UP000642107">
    <property type="component" value="Unassembled WGS sequence"/>
</dbReference>
<gene>
    <name evidence="4" type="ORF">IGS67_05570</name>
</gene>
<accession>A0ABR9DPT6</accession>
<feature type="region of interest" description="Disordered" evidence="1">
    <location>
        <begin position="110"/>
        <end position="160"/>
    </location>
</feature>
<dbReference type="Pfam" id="PF10646">
    <property type="entry name" value="Germane"/>
    <property type="match status" value="1"/>
</dbReference>
<dbReference type="SUPFAM" id="SSF101898">
    <property type="entry name" value="NHL repeat"/>
    <property type="match status" value="1"/>
</dbReference>
<evidence type="ECO:0000256" key="2">
    <source>
        <dbReference type="SAM" id="SignalP"/>
    </source>
</evidence>
<feature type="domain" description="GerMN" evidence="3">
    <location>
        <begin position="260"/>
        <end position="350"/>
    </location>
</feature>
<dbReference type="Pfam" id="PF25976">
    <property type="entry name" value="LpqB_N"/>
    <property type="match status" value="2"/>
</dbReference>
<evidence type="ECO:0000313" key="5">
    <source>
        <dbReference type="Proteomes" id="UP000642107"/>
    </source>
</evidence>
<dbReference type="SMART" id="SM00909">
    <property type="entry name" value="Germane"/>
    <property type="match status" value="1"/>
</dbReference>
<keyword evidence="5" id="KW-1185">Reference proteome</keyword>
<keyword evidence="2" id="KW-0732">Signal</keyword>
<feature type="chain" id="PRO_5045597335" description="GerMN domain-containing protein" evidence="2">
    <location>
        <begin position="32"/>
        <end position="622"/>
    </location>
</feature>
<dbReference type="InterPro" id="IPR019606">
    <property type="entry name" value="GerMN"/>
</dbReference>
<dbReference type="Pfam" id="PF10647">
    <property type="entry name" value="Gmad1"/>
    <property type="match status" value="1"/>
</dbReference>
<evidence type="ECO:0000259" key="3">
    <source>
        <dbReference type="SMART" id="SM00909"/>
    </source>
</evidence>